<feature type="domain" description="M23ase beta-sheet core" evidence="3">
    <location>
        <begin position="295"/>
        <end position="391"/>
    </location>
</feature>
<dbReference type="Pfam" id="PF01551">
    <property type="entry name" value="Peptidase_M23"/>
    <property type="match status" value="1"/>
</dbReference>
<dbReference type="Gene3D" id="2.70.70.10">
    <property type="entry name" value="Glucose Permease (Domain IIA)"/>
    <property type="match status" value="1"/>
</dbReference>
<evidence type="ECO:0000256" key="2">
    <source>
        <dbReference type="SAM" id="SignalP"/>
    </source>
</evidence>
<dbReference type="SUPFAM" id="SSF51261">
    <property type="entry name" value="Duplicated hybrid motif"/>
    <property type="match status" value="1"/>
</dbReference>
<reference evidence="4 5" key="1">
    <citation type="journal article" date="2015" name="Nature">
        <title>rRNA introns, odd ribosomes, and small enigmatic genomes across a large radiation of phyla.</title>
        <authorList>
            <person name="Brown C.T."/>
            <person name="Hug L.A."/>
            <person name="Thomas B.C."/>
            <person name="Sharon I."/>
            <person name="Castelle C.J."/>
            <person name="Singh A."/>
            <person name="Wilkins M.J."/>
            <person name="Williams K.H."/>
            <person name="Banfield J.F."/>
        </authorList>
    </citation>
    <scope>NUCLEOTIDE SEQUENCE [LARGE SCALE GENOMIC DNA]</scope>
</reference>
<accession>A0A0G1H772</accession>
<dbReference type="InterPro" id="IPR016047">
    <property type="entry name" value="M23ase_b-sheet_dom"/>
</dbReference>
<dbReference type="GO" id="GO:0004222">
    <property type="term" value="F:metalloendopeptidase activity"/>
    <property type="evidence" value="ECO:0007669"/>
    <property type="project" value="TreeGrafter"/>
</dbReference>
<evidence type="ECO:0000313" key="4">
    <source>
        <dbReference type="EMBL" id="KKT42363.1"/>
    </source>
</evidence>
<dbReference type="PANTHER" id="PTHR21666">
    <property type="entry name" value="PEPTIDASE-RELATED"/>
    <property type="match status" value="1"/>
</dbReference>
<keyword evidence="1" id="KW-0175">Coiled coil</keyword>
<organism evidence="4 5">
    <name type="scientific">Candidatus Giovannonibacteria bacterium GW2011_GWA2_44_13b</name>
    <dbReference type="NCBI Taxonomy" id="1618647"/>
    <lineage>
        <taxon>Bacteria</taxon>
        <taxon>Candidatus Giovannoniibacteriota</taxon>
    </lineage>
</organism>
<dbReference type="AlphaFoldDB" id="A0A0G1H772"/>
<gene>
    <name evidence="4" type="ORF">UW30_C0001G0088</name>
</gene>
<comment type="caution">
    <text evidence="4">The sequence shown here is derived from an EMBL/GenBank/DDBJ whole genome shotgun (WGS) entry which is preliminary data.</text>
</comment>
<dbReference type="STRING" id="1618647.UW30_C0001G0088"/>
<dbReference type="PANTHER" id="PTHR21666:SF270">
    <property type="entry name" value="MUREIN HYDROLASE ACTIVATOR ENVC"/>
    <property type="match status" value="1"/>
</dbReference>
<dbReference type="EMBL" id="LCHU01000001">
    <property type="protein sequence ID" value="KKT42363.1"/>
    <property type="molecule type" value="Genomic_DNA"/>
</dbReference>
<sequence>MARRNIKIAVLGLLLAFMAGFYAPAYGADINDLKSQIEAKNEEIRKLEKEMKQYKGSIEEAKVMAKTLNAQIVTLNTEIKALNTQISLTSTKISKKELEIKQLGYEIENAGIAMTERQKAIKEILVNLKQSEENTALEAFLKFGTISNFFMELENIKALNGKIRENFDRLRDLKAELGDKKVSAESANKDLKNLKSELADQKTIQEQGKAEKNSVLKVTKNQEAEYQKLLKDRQAKKEAFEKELFQFESQLKYELDKSKLPQVGKGVLVWPLDSIFITQYFGKTVDAVRLYRSGTHNGIDLRARNGTPVKSAGQGKVTATGNTDLQFGCYSYGKWILIDHQNGLSALYAHLSIIKVVAGDQVDLGQIIGYSGYTGAVDPPGILGAHLHLTVFASSAVTIQRYTNSINCQNVSIPVANPNAYLDPLLYL</sequence>
<dbReference type="InterPro" id="IPR050570">
    <property type="entry name" value="Cell_wall_metabolism_enzyme"/>
</dbReference>
<evidence type="ECO:0000313" key="5">
    <source>
        <dbReference type="Proteomes" id="UP000034736"/>
    </source>
</evidence>
<keyword evidence="2" id="KW-0732">Signal</keyword>
<evidence type="ECO:0000259" key="3">
    <source>
        <dbReference type="Pfam" id="PF01551"/>
    </source>
</evidence>
<dbReference type="Gene3D" id="6.10.250.3150">
    <property type="match status" value="1"/>
</dbReference>
<feature type="coiled-coil region" evidence="1">
    <location>
        <begin position="30"/>
        <end position="85"/>
    </location>
</feature>
<dbReference type="CDD" id="cd12797">
    <property type="entry name" value="M23_peptidase"/>
    <property type="match status" value="1"/>
</dbReference>
<feature type="chain" id="PRO_5002537525" evidence="2">
    <location>
        <begin position="28"/>
        <end position="428"/>
    </location>
</feature>
<dbReference type="InterPro" id="IPR011055">
    <property type="entry name" value="Dup_hybrid_motif"/>
</dbReference>
<evidence type="ECO:0000256" key="1">
    <source>
        <dbReference type="SAM" id="Coils"/>
    </source>
</evidence>
<protein>
    <submittedName>
        <fullName evidence="4">M23/M37 family Peptidase</fullName>
    </submittedName>
</protein>
<proteinExistence type="predicted"/>
<name>A0A0G1H772_9BACT</name>
<feature type="coiled-coil region" evidence="1">
    <location>
        <begin position="156"/>
        <end position="243"/>
    </location>
</feature>
<dbReference type="Proteomes" id="UP000034736">
    <property type="component" value="Unassembled WGS sequence"/>
</dbReference>
<feature type="signal peptide" evidence="2">
    <location>
        <begin position="1"/>
        <end position="27"/>
    </location>
</feature>